<dbReference type="AlphaFoldDB" id="A0A8T4J648"/>
<protein>
    <submittedName>
        <fullName evidence="1">Uncharacterized protein</fullName>
    </submittedName>
</protein>
<sequence length="66" mass="6960">AAFHLGGVAAAAASRAQNVDYGLRTVAQEQVGLAYAGWDRLLTRVALPAWRIGRWPARLDAGVVSA</sequence>
<feature type="non-terminal residue" evidence="1">
    <location>
        <position position="66"/>
    </location>
</feature>
<evidence type="ECO:0000313" key="1">
    <source>
        <dbReference type="EMBL" id="MBR7678523.1"/>
    </source>
</evidence>
<feature type="non-terminal residue" evidence="1">
    <location>
        <position position="1"/>
    </location>
</feature>
<comment type="caution">
    <text evidence="1">The sequence shown here is derived from an EMBL/GenBank/DDBJ whole genome shotgun (WGS) entry which is preliminary data.</text>
</comment>
<evidence type="ECO:0000313" key="2">
    <source>
        <dbReference type="Proteomes" id="UP000675554"/>
    </source>
</evidence>
<dbReference type="EMBL" id="JAGSMN010001532">
    <property type="protein sequence ID" value="MBR7678523.1"/>
    <property type="molecule type" value="Genomic_DNA"/>
</dbReference>
<organism evidence="1 2">
    <name type="scientific">Streptomyces daliensis</name>
    <dbReference type="NCBI Taxonomy" id="299421"/>
    <lineage>
        <taxon>Bacteria</taxon>
        <taxon>Bacillati</taxon>
        <taxon>Actinomycetota</taxon>
        <taxon>Actinomycetes</taxon>
        <taxon>Kitasatosporales</taxon>
        <taxon>Streptomycetaceae</taxon>
        <taxon>Streptomyces</taxon>
    </lineage>
</organism>
<gene>
    <name evidence="1" type="ORF">KDA82_37280</name>
</gene>
<keyword evidence="2" id="KW-1185">Reference proteome</keyword>
<reference evidence="1" key="1">
    <citation type="submission" date="2021-04" db="EMBL/GenBank/DDBJ databases">
        <title>Sequencing of actinobacteria type strains.</title>
        <authorList>
            <person name="Nguyen G.-S."/>
            <person name="Wentzel A."/>
        </authorList>
    </citation>
    <scope>NUCLEOTIDE SEQUENCE</scope>
    <source>
        <strain evidence="1">DSM 42095</strain>
    </source>
</reference>
<proteinExistence type="predicted"/>
<accession>A0A8T4J648</accession>
<name>A0A8T4J648_9ACTN</name>
<dbReference type="Proteomes" id="UP000675554">
    <property type="component" value="Unassembled WGS sequence"/>
</dbReference>